<dbReference type="AlphaFoldDB" id="A0A6L2PJV6"/>
<sequence length="73" mass="7839">MAVALDMLKKHVYNLLIVQLLSEEYSTMSPGTLEAQGLINQAEYQKVAALTQSASPDAHKKIAGKLPSLAISV</sequence>
<comment type="caution">
    <text evidence="1">The sequence shown here is derived from an EMBL/GenBank/DDBJ whole genome shotgun (WGS) entry which is preliminary data.</text>
</comment>
<dbReference type="EMBL" id="BLKM01004458">
    <property type="protein sequence ID" value="GFG31482.1"/>
    <property type="molecule type" value="Genomic_DNA"/>
</dbReference>
<proteinExistence type="predicted"/>
<accession>A0A6L2PJV6</accession>
<keyword evidence="2" id="KW-1185">Reference proteome</keyword>
<evidence type="ECO:0000313" key="1">
    <source>
        <dbReference type="EMBL" id="GFG31482.1"/>
    </source>
</evidence>
<evidence type="ECO:0000313" key="2">
    <source>
        <dbReference type="Proteomes" id="UP000502823"/>
    </source>
</evidence>
<organism evidence="1 2">
    <name type="scientific">Coptotermes formosanus</name>
    <name type="common">Formosan subterranean termite</name>
    <dbReference type="NCBI Taxonomy" id="36987"/>
    <lineage>
        <taxon>Eukaryota</taxon>
        <taxon>Metazoa</taxon>
        <taxon>Ecdysozoa</taxon>
        <taxon>Arthropoda</taxon>
        <taxon>Hexapoda</taxon>
        <taxon>Insecta</taxon>
        <taxon>Pterygota</taxon>
        <taxon>Neoptera</taxon>
        <taxon>Polyneoptera</taxon>
        <taxon>Dictyoptera</taxon>
        <taxon>Blattodea</taxon>
        <taxon>Blattoidea</taxon>
        <taxon>Termitoidae</taxon>
        <taxon>Rhinotermitidae</taxon>
        <taxon>Coptotermes</taxon>
    </lineage>
</organism>
<dbReference type="Proteomes" id="UP000502823">
    <property type="component" value="Unassembled WGS sequence"/>
</dbReference>
<reference evidence="2" key="1">
    <citation type="submission" date="2020-01" db="EMBL/GenBank/DDBJ databases">
        <title>Draft genome sequence of the Termite Coptotermes fromosanus.</title>
        <authorList>
            <person name="Itakura S."/>
            <person name="Yosikawa Y."/>
            <person name="Umezawa K."/>
        </authorList>
    </citation>
    <scope>NUCLEOTIDE SEQUENCE [LARGE SCALE GENOMIC DNA]</scope>
</reference>
<dbReference type="OrthoDB" id="338622at2759"/>
<gene>
    <name evidence="1" type="ORF">Cfor_11960</name>
</gene>
<dbReference type="InParanoid" id="A0A6L2PJV6"/>
<name>A0A6L2PJV6_COPFO</name>
<protein>
    <submittedName>
        <fullName evidence="1">Uncharacterized protein</fullName>
    </submittedName>
</protein>